<dbReference type="OrthoDB" id="671439at2759"/>
<sequence>MEQFILFGDSITQQSASQAKGFGWTPALQDAYIRRLDVINRGFSGYNTTQALKVLPRILPTPEQGRVRLMGLQTIFLGANDARLPNTPGFSQTVELEQYKENLRDIINHPKLQAHKPQLILLTPPPIEERKALAHDKTNGINVMRRTAANAAKYAEAVRQIAQEFSLPVLDVWAAFMKEAGWKEGEPLPGSSEIEQNQTLAQMLHDGLHLNPGGYEIIYRELMKLITEKLPEHAPDSIPYVLPSWDDAEAWKE</sequence>
<dbReference type="InterPro" id="IPR036514">
    <property type="entry name" value="SGNH_hydro_sf"/>
</dbReference>
<dbReference type="EMBL" id="JAHFYH010000006">
    <property type="protein sequence ID" value="KAH0231216.1"/>
    <property type="molecule type" value="Genomic_DNA"/>
</dbReference>
<name>A0A9P8KBM5_AURME</name>
<reference evidence="2" key="2">
    <citation type="submission" date="2021-08" db="EMBL/GenBank/DDBJ databases">
        <authorList>
            <person name="Gostincar C."/>
            <person name="Sun X."/>
            <person name="Song Z."/>
            <person name="Gunde-Cimerman N."/>
        </authorList>
    </citation>
    <scope>NUCLEOTIDE SEQUENCE</scope>
    <source>
        <strain evidence="2">EXF-8016</strain>
    </source>
</reference>
<dbReference type="AlphaFoldDB" id="A0A9P8KBM5"/>
<proteinExistence type="predicted"/>
<evidence type="ECO:0000259" key="1">
    <source>
        <dbReference type="Pfam" id="PF13472"/>
    </source>
</evidence>
<dbReference type="PANTHER" id="PTHR14209:SF19">
    <property type="entry name" value="ISOAMYL ACETATE-HYDROLYZING ESTERASE 1 HOMOLOG"/>
    <property type="match status" value="1"/>
</dbReference>
<reference evidence="2" key="1">
    <citation type="journal article" date="2021" name="J Fungi (Basel)">
        <title>Virulence traits and population genomics of the black yeast Aureobasidium melanogenum.</title>
        <authorList>
            <person name="Cernosa A."/>
            <person name="Sun X."/>
            <person name="Gostincar C."/>
            <person name="Fang C."/>
            <person name="Gunde-Cimerman N."/>
            <person name="Song Z."/>
        </authorList>
    </citation>
    <scope>NUCLEOTIDE SEQUENCE</scope>
    <source>
        <strain evidence="2">EXF-8016</strain>
    </source>
</reference>
<dbReference type="PANTHER" id="PTHR14209">
    <property type="entry name" value="ISOAMYL ACETATE-HYDROLYZING ESTERASE 1"/>
    <property type="match status" value="1"/>
</dbReference>
<accession>A0A9P8KBM5</accession>
<dbReference type="Gene3D" id="3.40.50.1110">
    <property type="entry name" value="SGNH hydrolase"/>
    <property type="match status" value="1"/>
</dbReference>
<dbReference type="SUPFAM" id="SSF52266">
    <property type="entry name" value="SGNH hydrolase"/>
    <property type="match status" value="1"/>
</dbReference>
<dbReference type="CDD" id="cd01838">
    <property type="entry name" value="Isoamyl_acetate_hydrolase_like"/>
    <property type="match status" value="1"/>
</dbReference>
<dbReference type="Pfam" id="PF13472">
    <property type="entry name" value="Lipase_GDSL_2"/>
    <property type="match status" value="1"/>
</dbReference>
<gene>
    <name evidence="2" type="ORF">KCV03_g1595</name>
</gene>
<organism evidence="2 3">
    <name type="scientific">Aureobasidium melanogenum</name>
    <name type="common">Aureobasidium pullulans var. melanogenum</name>
    <dbReference type="NCBI Taxonomy" id="46634"/>
    <lineage>
        <taxon>Eukaryota</taxon>
        <taxon>Fungi</taxon>
        <taxon>Dikarya</taxon>
        <taxon>Ascomycota</taxon>
        <taxon>Pezizomycotina</taxon>
        <taxon>Dothideomycetes</taxon>
        <taxon>Dothideomycetidae</taxon>
        <taxon>Dothideales</taxon>
        <taxon>Saccotheciaceae</taxon>
        <taxon>Aureobasidium</taxon>
    </lineage>
</organism>
<dbReference type="InterPro" id="IPR013830">
    <property type="entry name" value="SGNH_hydro"/>
</dbReference>
<comment type="caution">
    <text evidence="2">The sequence shown here is derived from an EMBL/GenBank/DDBJ whole genome shotgun (WGS) entry which is preliminary data.</text>
</comment>
<dbReference type="InterPro" id="IPR045136">
    <property type="entry name" value="Iah1-like"/>
</dbReference>
<protein>
    <submittedName>
        <fullName evidence="2">GDSL lipase/acylhydrolase family protein</fullName>
    </submittedName>
</protein>
<dbReference type="Proteomes" id="UP000767238">
    <property type="component" value="Unassembled WGS sequence"/>
</dbReference>
<evidence type="ECO:0000313" key="3">
    <source>
        <dbReference type="Proteomes" id="UP000767238"/>
    </source>
</evidence>
<feature type="non-terminal residue" evidence="2">
    <location>
        <position position="1"/>
    </location>
</feature>
<evidence type="ECO:0000313" key="2">
    <source>
        <dbReference type="EMBL" id="KAH0231216.1"/>
    </source>
</evidence>
<feature type="domain" description="SGNH hydrolase-type esterase" evidence="1">
    <location>
        <begin position="6"/>
        <end position="217"/>
    </location>
</feature>